<dbReference type="Proteomes" id="UP000033945">
    <property type="component" value="Unassembled WGS sequence"/>
</dbReference>
<reference evidence="1 2" key="1">
    <citation type="journal article" date="2015" name="Nature">
        <title>rRNA introns, odd ribosomes, and small enigmatic genomes across a large radiation of phyla.</title>
        <authorList>
            <person name="Brown C.T."/>
            <person name="Hug L.A."/>
            <person name="Thomas B.C."/>
            <person name="Sharon I."/>
            <person name="Castelle C.J."/>
            <person name="Singh A."/>
            <person name="Wilkins M.J."/>
            <person name="Williams K.H."/>
            <person name="Banfield J.F."/>
        </authorList>
    </citation>
    <scope>NUCLEOTIDE SEQUENCE [LARGE SCALE GENOMIC DNA]</scope>
</reference>
<dbReference type="AlphaFoldDB" id="A0A0G1L4X8"/>
<gene>
    <name evidence="1" type="ORF">UW55_C0002G0102</name>
</gene>
<comment type="caution">
    <text evidence="1">The sequence shown here is derived from an EMBL/GenBank/DDBJ whole genome shotgun (WGS) entry which is preliminary data.</text>
</comment>
<evidence type="ECO:0000313" key="1">
    <source>
        <dbReference type="EMBL" id="KKT63637.1"/>
    </source>
</evidence>
<organism evidence="1 2">
    <name type="scientific">Candidatus Giovannonibacteria bacterium GW2011_GWA2_44_26</name>
    <dbReference type="NCBI Taxonomy" id="1618648"/>
    <lineage>
        <taxon>Bacteria</taxon>
        <taxon>Candidatus Giovannoniibacteriota</taxon>
    </lineage>
</organism>
<protein>
    <submittedName>
        <fullName evidence="1">Uncharacterized protein</fullName>
    </submittedName>
</protein>
<proteinExistence type="predicted"/>
<sequence length="325" mass="36476">MANIKVIVLPVRPQPDTLVAIFLLKRFGKEKFPGVEDAALEIWQTMPVGKSAEVLEEEGHILIDIGGGKFDHHNQKGKTTASQLVADYLGISEDASIAKLLEYAYRDDIFGKGTVSEDSIDRAFGLSAIIYTLNKNLPKNPQKVMDIILPILISHHNEELKRTKELPEEFNKKMEDGTVRTLEVKQRGKKLKVIFIDSESPSMSGYLRSQNGGKFDVVAQRSQTGHVNILTRQAKHIDLRSLAVVLRLEEISARGRNLEFSAADLSRTGRVKEVPEWYYDRATNTIQNGGVNPKEVEPTAIFWEKMPQLLTVGLSEEIWSPIESK</sequence>
<dbReference type="EMBL" id="LCIT01000002">
    <property type="protein sequence ID" value="KKT63637.1"/>
    <property type="molecule type" value="Genomic_DNA"/>
</dbReference>
<name>A0A0G1L4X8_9BACT</name>
<evidence type="ECO:0000313" key="2">
    <source>
        <dbReference type="Proteomes" id="UP000033945"/>
    </source>
</evidence>
<accession>A0A0G1L4X8</accession>